<organism evidence="2 3">
    <name type="scientific">Paracidovorax valerianellae</name>
    <dbReference type="NCBI Taxonomy" id="187868"/>
    <lineage>
        <taxon>Bacteria</taxon>
        <taxon>Pseudomonadati</taxon>
        <taxon>Pseudomonadota</taxon>
        <taxon>Betaproteobacteria</taxon>
        <taxon>Burkholderiales</taxon>
        <taxon>Comamonadaceae</taxon>
        <taxon>Paracidovorax</taxon>
    </lineage>
</organism>
<keyword evidence="1" id="KW-0472">Membrane</keyword>
<dbReference type="AlphaFoldDB" id="A0A1G6MUI0"/>
<name>A0A1G6MUI0_9BURK</name>
<evidence type="ECO:0000313" key="2">
    <source>
        <dbReference type="EMBL" id="SDC58636.1"/>
    </source>
</evidence>
<feature type="transmembrane region" description="Helical" evidence="1">
    <location>
        <begin position="7"/>
        <end position="25"/>
    </location>
</feature>
<dbReference type="STRING" id="187868.SAMN05192589_102502"/>
<keyword evidence="3" id="KW-1185">Reference proteome</keyword>
<gene>
    <name evidence="2" type="ORF">SAMN05192589_102502</name>
</gene>
<dbReference type="Proteomes" id="UP000198781">
    <property type="component" value="Unassembled WGS sequence"/>
</dbReference>
<sequence>MSKRKTSDYLQTATIWFAWACWAIAYWQSNWWWVAGSMVPYLLSQSFGHLLDKDRDAE</sequence>
<keyword evidence="1" id="KW-0812">Transmembrane</keyword>
<evidence type="ECO:0000313" key="3">
    <source>
        <dbReference type="Proteomes" id="UP000198781"/>
    </source>
</evidence>
<accession>A0A1G6MUI0</accession>
<proteinExistence type="predicted"/>
<reference evidence="2 3" key="1">
    <citation type="submission" date="2016-10" db="EMBL/GenBank/DDBJ databases">
        <authorList>
            <person name="de Groot N.N."/>
        </authorList>
    </citation>
    <scope>NUCLEOTIDE SEQUENCE [LARGE SCALE GENOMIC DNA]</scope>
    <source>
        <strain evidence="2 3">DSM 16619</strain>
    </source>
</reference>
<evidence type="ECO:0000256" key="1">
    <source>
        <dbReference type="SAM" id="Phobius"/>
    </source>
</evidence>
<protein>
    <submittedName>
        <fullName evidence="2">Uncharacterized protein</fullName>
    </submittedName>
</protein>
<keyword evidence="1" id="KW-1133">Transmembrane helix</keyword>
<dbReference type="EMBL" id="FMZC01000002">
    <property type="protein sequence ID" value="SDC58636.1"/>
    <property type="molecule type" value="Genomic_DNA"/>
</dbReference>